<evidence type="ECO:0000313" key="2">
    <source>
        <dbReference type="EMBL" id="CAG7558912.1"/>
    </source>
</evidence>
<organism evidence="2 3">
    <name type="scientific">Fusarium equiseti</name>
    <name type="common">Fusarium scirpi</name>
    <dbReference type="NCBI Taxonomy" id="61235"/>
    <lineage>
        <taxon>Eukaryota</taxon>
        <taxon>Fungi</taxon>
        <taxon>Dikarya</taxon>
        <taxon>Ascomycota</taxon>
        <taxon>Pezizomycotina</taxon>
        <taxon>Sordariomycetes</taxon>
        <taxon>Hypocreomycetidae</taxon>
        <taxon>Hypocreales</taxon>
        <taxon>Nectriaceae</taxon>
        <taxon>Fusarium</taxon>
        <taxon>Fusarium incarnatum-equiseti species complex</taxon>
    </lineage>
</organism>
<dbReference type="EMBL" id="CAJSTJ010000127">
    <property type="protein sequence ID" value="CAG7558912.1"/>
    <property type="molecule type" value="Genomic_DNA"/>
</dbReference>
<evidence type="ECO:0000259" key="1">
    <source>
        <dbReference type="SMART" id="SM00587"/>
    </source>
</evidence>
<dbReference type="Proteomes" id="UP000693738">
    <property type="component" value="Unassembled WGS sequence"/>
</dbReference>
<sequence>MSSHALFSGDLWSVRPRSCGMHPYPTTPDGVTSEWLSKALGHKIKSIQLTQSVLNATASKLFFTIEYSEKSTALRPKHVCLKGGFNPAMMADQGLKNLLAAAYKTEARFFALLAGELNFISVPKVWWSGWEKEQGIIIMDDLALQGYEFGNPEHTWSVEMVMLGVEQLAGLHASTWGYTTDKYPWMTPSYEGMIMGLTELWYNQVHGEDRPPLPAIIKDSRLRTVSALKKHFRTKNPDFRCVIHGDPHTGNTYIDGDGNPKFLDWQTFHIGSPFHDLSYFIVGALSVADRKRHEIPIISHYLDYLWRFGGPKLEINDPMVFNEYRKSMMSGMGWILTPYDLQPKERVFAMCERYGAAIVDLKTIEFIESLPDPK</sequence>
<comment type="caution">
    <text evidence="2">The sequence shown here is derived from an EMBL/GenBank/DDBJ whole genome shotgun (WGS) entry which is preliminary data.</text>
</comment>
<proteinExistence type="predicted"/>
<dbReference type="PANTHER" id="PTHR11012">
    <property type="entry name" value="PROTEIN KINASE-LIKE DOMAIN-CONTAINING"/>
    <property type="match status" value="1"/>
</dbReference>
<name>A0A8J2ILV1_FUSEQ</name>
<evidence type="ECO:0000313" key="3">
    <source>
        <dbReference type="Proteomes" id="UP000693738"/>
    </source>
</evidence>
<reference evidence="2" key="1">
    <citation type="submission" date="2021-05" db="EMBL/GenBank/DDBJ databases">
        <authorList>
            <person name="Khan N."/>
        </authorList>
    </citation>
    <scope>NUCLEOTIDE SEQUENCE</scope>
</reference>
<dbReference type="InterPro" id="IPR004119">
    <property type="entry name" value="EcKL"/>
</dbReference>
<gene>
    <name evidence="2" type="ORF">FEQUK3_LOCUS4599</name>
</gene>
<protein>
    <recommendedName>
        <fullName evidence="1">CHK kinase-like domain-containing protein</fullName>
    </recommendedName>
</protein>
<dbReference type="InterPro" id="IPR015897">
    <property type="entry name" value="CHK_kinase-like"/>
</dbReference>
<dbReference type="Pfam" id="PF02958">
    <property type="entry name" value="EcKL"/>
    <property type="match status" value="1"/>
</dbReference>
<dbReference type="AlphaFoldDB" id="A0A8J2ILV1"/>
<dbReference type="SMART" id="SM00587">
    <property type="entry name" value="CHK"/>
    <property type="match status" value="1"/>
</dbReference>
<accession>A0A8J2ILV1</accession>
<dbReference type="PANTHER" id="PTHR11012:SF30">
    <property type="entry name" value="PROTEIN KINASE-LIKE DOMAIN-CONTAINING"/>
    <property type="match status" value="1"/>
</dbReference>
<feature type="domain" description="CHK kinase-like" evidence="1">
    <location>
        <begin position="137"/>
        <end position="311"/>
    </location>
</feature>